<evidence type="ECO:0000256" key="7">
    <source>
        <dbReference type="ARBA" id="ARBA00023157"/>
    </source>
</evidence>
<keyword evidence="3" id="KW-0272">Extracellular matrix</keyword>
<evidence type="ECO:0000256" key="11">
    <source>
        <dbReference type="SAM" id="SignalP"/>
    </source>
</evidence>
<dbReference type="GO" id="GO:0009888">
    <property type="term" value="P:tissue development"/>
    <property type="evidence" value="ECO:0007669"/>
    <property type="project" value="TreeGrafter"/>
</dbReference>
<evidence type="ECO:0000256" key="8">
    <source>
        <dbReference type="ARBA" id="ARBA00023180"/>
    </source>
</evidence>
<sequence>MSTYLNLAFLIALVLCKANGIPYTDYSYEPDFLDMDPDSILEENAVITTNATCGVNRREYYCRLVEHADGALLYRRPNRDKRQTITYRQPVKEQLTQPQSYRDPSGHWIQCSFCDDRDPLLRHPIEYVLRGESNLWWQSPSLAEGLKYHSVTITMDFTQVYQIVYVLLRMGDSPRPANWILERSLDGINYKPWVFFAESEYDCKRLYQPLLDSPLTVTSGPRPWKLEDDEVFCTTFYSQPQALQSGEIIITLSLDRSSTLSGPAGLERAISAKLIDFLSARFVRLRFQKLQTLSGDWMAMPNQLDSSVYNRYYYSIRTIKVGGKCLCNSHANRCEQRVVDGVPRAICVCQHNTCGSNCEICCPMFNQQLWRPGRVCEECNCHGKADSCVFNQTVANLRLSKRKDGVFEGGGVCVNCREDTIGVNCESCKPGYYRPINVRPEASFPCVKCECDTFGSTGECVSNDAKVPEQYPGDCVCKDGFAGKRCDQCAEGYRRSDTDPMQCVPCTCDVRGSHRGGGYKCEPPCNCKVSATKTRRTC</sequence>
<dbReference type="InterPro" id="IPR008211">
    <property type="entry name" value="Laminin_N"/>
</dbReference>
<dbReference type="GO" id="GO:0007411">
    <property type="term" value="P:axon guidance"/>
    <property type="evidence" value="ECO:0007669"/>
    <property type="project" value="TreeGrafter"/>
</dbReference>
<keyword evidence="5" id="KW-0677">Repeat</keyword>
<dbReference type="CDD" id="cd00055">
    <property type="entry name" value="EGF_Lam"/>
    <property type="match status" value="2"/>
</dbReference>
<dbReference type="GO" id="GO:0009887">
    <property type="term" value="P:animal organ morphogenesis"/>
    <property type="evidence" value="ECO:0007669"/>
    <property type="project" value="TreeGrafter"/>
</dbReference>
<dbReference type="Pfam" id="PF00053">
    <property type="entry name" value="EGF_laminin"/>
    <property type="match status" value="2"/>
</dbReference>
<evidence type="ECO:0000256" key="3">
    <source>
        <dbReference type="ARBA" id="ARBA00022530"/>
    </source>
</evidence>
<dbReference type="Proteomes" id="UP000748531">
    <property type="component" value="Unassembled WGS sequence"/>
</dbReference>
<dbReference type="SUPFAM" id="SSF57196">
    <property type="entry name" value="EGF/Laminin"/>
    <property type="match status" value="2"/>
</dbReference>
<keyword evidence="4 11" id="KW-0732">Signal</keyword>
<dbReference type="GO" id="GO:0005604">
    <property type="term" value="C:basement membrane"/>
    <property type="evidence" value="ECO:0007669"/>
    <property type="project" value="UniProtKB-SubCell"/>
</dbReference>
<dbReference type="PROSITE" id="PS51117">
    <property type="entry name" value="LAMININ_NTER"/>
    <property type="match status" value="1"/>
</dbReference>
<dbReference type="EMBL" id="LUCH01005353">
    <property type="protein sequence ID" value="KAF5398146.1"/>
    <property type="molecule type" value="Genomic_DNA"/>
</dbReference>
<keyword evidence="8" id="KW-0325">Glycoprotein</keyword>
<dbReference type="Gene3D" id="2.10.25.10">
    <property type="entry name" value="Laminin"/>
    <property type="match status" value="2"/>
</dbReference>
<feature type="disulfide bond" evidence="10">
    <location>
        <begin position="477"/>
        <end position="486"/>
    </location>
</feature>
<proteinExistence type="predicted"/>
<evidence type="ECO:0000256" key="2">
    <source>
        <dbReference type="ARBA" id="ARBA00022525"/>
    </source>
</evidence>
<evidence type="ECO:0000313" key="15">
    <source>
        <dbReference type="Proteomes" id="UP000748531"/>
    </source>
</evidence>
<dbReference type="InterPro" id="IPR002049">
    <property type="entry name" value="LE_dom"/>
</dbReference>
<keyword evidence="6" id="KW-0084">Basement membrane</keyword>
<evidence type="ECO:0000313" key="14">
    <source>
        <dbReference type="EMBL" id="KAF5398146.1"/>
    </source>
</evidence>
<evidence type="ECO:0000256" key="1">
    <source>
        <dbReference type="ARBA" id="ARBA00004302"/>
    </source>
</evidence>
<evidence type="ECO:0000256" key="9">
    <source>
        <dbReference type="ARBA" id="ARBA00023292"/>
    </source>
</evidence>
<dbReference type="PANTHER" id="PTHR10574:SF436">
    <property type="entry name" value="LAMININ SUBUNIT ALPHA-2"/>
    <property type="match status" value="1"/>
</dbReference>
<name>A0A8J4T590_9TREM</name>
<dbReference type="FunFam" id="2.10.25.10:FF:000069">
    <property type="entry name" value="Laminin subunit alpha 1"/>
    <property type="match status" value="1"/>
</dbReference>
<evidence type="ECO:0000259" key="13">
    <source>
        <dbReference type="PROSITE" id="PS51117"/>
    </source>
</evidence>
<keyword evidence="7 10" id="KW-1015">Disulfide bond</keyword>
<dbReference type="PANTHER" id="PTHR10574">
    <property type="entry name" value="NETRIN/LAMININ-RELATED"/>
    <property type="match status" value="1"/>
</dbReference>
<gene>
    <name evidence="14" type="ORF">PHET_08567</name>
</gene>
<dbReference type="PROSITE" id="PS01248">
    <property type="entry name" value="EGF_LAM_1"/>
    <property type="match status" value="1"/>
</dbReference>
<evidence type="ECO:0000256" key="6">
    <source>
        <dbReference type="ARBA" id="ARBA00022869"/>
    </source>
</evidence>
<feature type="domain" description="Laminin N-terminal" evidence="13">
    <location>
        <begin position="24"/>
        <end position="324"/>
    </location>
</feature>
<evidence type="ECO:0000256" key="10">
    <source>
        <dbReference type="PROSITE-ProRule" id="PRU00460"/>
    </source>
</evidence>
<feature type="chain" id="PRO_5035153719" evidence="11">
    <location>
        <begin position="19"/>
        <end position="538"/>
    </location>
</feature>
<dbReference type="PROSITE" id="PS50027">
    <property type="entry name" value="EGF_LAM_2"/>
    <property type="match status" value="1"/>
</dbReference>
<evidence type="ECO:0000256" key="4">
    <source>
        <dbReference type="ARBA" id="ARBA00022729"/>
    </source>
</evidence>
<dbReference type="AlphaFoldDB" id="A0A8J4T590"/>
<keyword evidence="15" id="KW-1185">Reference proteome</keyword>
<feature type="signal peptide" evidence="11">
    <location>
        <begin position="1"/>
        <end position="18"/>
    </location>
</feature>
<comment type="subcellular location">
    <subcellularLocation>
        <location evidence="1">Secreted</location>
        <location evidence="1">Extracellular space</location>
        <location evidence="1">Extracellular matrix</location>
        <location evidence="1">Basement membrane</location>
    </subcellularLocation>
</comment>
<dbReference type="Gene3D" id="2.60.120.260">
    <property type="entry name" value="Galactose-binding domain-like"/>
    <property type="match status" value="1"/>
</dbReference>
<accession>A0A8J4T590</accession>
<reference evidence="14" key="1">
    <citation type="submission" date="2019-05" db="EMBL/GenBank/DDBJ databases">
        <title>Annotation for the trematode Paragonimus heterotremus.</title>
        <authorList>
            <person name="Choi Y.-J."/>
        </authorList>
    </citation>
    <scope>NUCLEOTIDE SEQUENCE</scope>
    <source>
        <strain evidence="14">LC</strain>
    </source>
</reference>
<feature type="domain" description="Laminin EGF-like" evidence="12">
    <location>
        <begin position="449"/>
        <end position="505"/>
    </location>
</feature>
<dbReference type="OrthoDB" id="10011303at2759"/>
<dbReference type="InterPro" id="IPR050440">
    <property type="entry name" value="Laminin/Netrin_ECM"/>
</dbReference>
<comment type="caution">
    <text evidence="14">The sequence shown here is derived from an EMBL/GenBank/DDBJ whole genome shotgun (WGS) entry which is preliminary data.</text>
</comment>
<organism evidence="14 15">
    <name type="scientific">Paragonimus heterotremus</name>
    <dbReference type="NCBI Taxonomy" id="100268"/>
    <lineage>
        <taxon>Eukaryota</taxon>
        <taxon>Metazoa</taxon>
        <taxon>Spiralia</taxon>
        <taxon>Lophotrochozoa</taxon>
        <taxon>Platyhelminthes</taxon>
        <taxon>Trematoda</taxon>
        <taxon>Digenea</taxon>
        <taxon>Plagiorchiida</taxon>
        <taxon>Troglotremata</taxon>
        <taxon>Troglotrematidae</taxon>
        <taxon>Paragonimus</taxon>
    </lineage>
</organism>
<dbReference type="GO" id="GO:0005201">
    <property type="term" value="F:extracellular matrix structural constituent"/>
    <property type="evidence" value="ECO:0007669"/>
    <property type="project" value="TreeGrafter"/>
</dbReference>
<keyword evidence="2" id="KW-0964">Secreted</keyword>
<dbReference type="SMART" id="SM00180">
    <property type="entry name" value="EGF_Lam"/>
    <property type="match status" value="3"/>
</dbReference>
<comment type="caution">
    <text evidence="10">Lacks conserved residue(s) required for the propagation of feature annotation.</text>
</comment>
<keyword evidence="9 10" id="KW-0424">Laminin EGF-like domain</keyword>
<dbReference type="Pfam" id="PF00055">
    <property type="entry name" value="Laminin_N"/>
    <property type="match status" value="1"/>
</dbReference>
<dbReference type="SMART" id="SM00136">
    <property type="entry name" value="LamNT"/>
    <property type="match status" value="1"/>
</dbReference>
<feature type="disulfide bond" evidence="10">
    <location>
        <begin position="489"/>
        <end position="503"/>
    </location>
</feature>
<protein>
    <submittedName>
        <fullName evidence="14">Laminin subunit alpha 2</fullName>
    </submittedName>
</protein>
<evidence type="ECO:0000256" key="5">
    <source>
        <dbReference type="ARBA" id="ARBA00022737"/>
    </source>
</evidence>
<evidence type="ECO:0000259" key="12">
    <source>
        <dbReference type="PROSITE" id="PS50027"/>
    </source>
</evidence>